<proteinExistence type="predicted"/>
<keyword evidence="2" id="KW-1185">Reference proteome</keyword>
<reference evidence="1" key="2">
    <citation type="submission" date="2023-01" db="EMBL/GenBank/DDBJ databases">
        <authorList>
            <person name="Sun Q."/>
            <person name="Evtushenko L."/>
        </authorList>
    </citation>
    <scope>NUCLEOTIDE SEQUENCE</scope>
    <source>
        <strain evidence="1">VKM Ac-1401</strain>
    </source>
</reference>
<comment type="caution">
    <text evidence="1">The sequence shown here is derived from an EMBL/GenBank/DDBJ whole genome shotgun (WGS) entry which is preliminary data.</text>
</comment>
<accession>A0A9W6M1B8</accession>
<evidence type="ECO:0000313" key="1">
    <source>
        <dbReference type="EMBL" id="GLJ77716.1"/>
    </source>
</evidence>
<evidence type="ECO:0000313" key="2">
    <source>
        <dbReference type="Proteomes" id="UP001142372"/>
    </source>
</evidence>
<gene>
    <name evidence="1" type="ORF">GCM10017584_32900</name>
</gene>
<dbReference type="AlphaFoldDB" id="A0A9W6M1B8"/>
<name>A0A9W6M1B8_9MICO</name>
<reference evidence="1" key="1">
    <citation type="journal article" date="2014" name="Int. J. Syst. Evol. Microbiol.">
        <title>Complete genome sequence of Corynebacterium casei LMG S-19264T (=DSM 44701T), isolated from a smear-ripened cheese.</title>
        <authorList>
            <consortium name="US DOE Joint Genome Institute (JGI-PGF)"/>
            <person name="Walter F."/>
            <person name="Albersmeier A."/>
            <person name="Kalinowski J."/>
            <person name="Ruckert C."/>
        </authorList>
    </citation>
    <scope>NUCLEOTIDE SEQUENCE</scope>
    <source>
        <strain evidence="1">VKM Ac-1401</strain>
    </source>
</reference>
<sequence length="120" mass="12870">MVGGAPEPADILSRGSALRDALDARAATGFTRGMSRIETGIVAYTLSGDYYARVGADFDTEAVDDAILAQLNRLVPVGITVERSGRVLADEDLADVARRIDWTALLKQIDVDQILADHAR</sequence>
<dbReference type="Proteomes" id="UP001142372">
    <property type="component" value="Unassembled WGS sequence"/>
</dbReference>
<protein>
    <submittedName>
        <fullName evidence="1">Uncharacterized protein</fullName>
    </submittedName>
</protein>
<organism evidence="1 2">
    <name type="scientific">Leifsonia poae</name>
    <dbReference type="NCBI Taxonomy" id="110933"/>
    <lineage>
        <taxon>Bacteria</taxon>
        <taxon>Bacillati</taxon>
        <taxon>Actinomycetota</taxon>
        <taxon>Actinomycetes</taxon>
        <taxon>Micrococcales</taxon>
        <taxon>Microbacteriaceae</taxon>
        <taxon>Leifsonia</taxon>
    </lineage>
</organism>
<dbReference type="EMBL" id="BSEN01000015">
    <property type="protein sequence ID" value="GLJ77716.1"/>
    <property type="molecule type" value="Genomic_DNA"/>
</dbReference>